<protein>
    <submittedName>
        <fullName evidence="4">IS3 family transposase</fullName>
    </submittedName>
</protein>
<dbReference type="SUPFAM" id="SSF46689">
    <property type="entry name" value="Homeodomain-like"/>
    <property type="match status" value="1"/>
</dbReference>
<dbReference type="Pfam" id="PF13276">
    <property type="entry name" value="HTH_21"/>
    <property type="match status" value="1"/>
</dbReference>
<dbReference type="InterPro" id="IPR050900">
    <property type="entry name" value="Transposase_IS3/IS150/IS904"/>
</dbReference>
<dbReference type="Pfam" id="PF00665">
    <property type="entry name" value="rve"/>
    <property type="match status" value="1"/>
</dbReference>
<dbReference type="GO" id="GO:0006313">
    <property type="term" value="P:DNA transposition"/>
    <property type="evidence" value="ECO:0007669"/>
    <property type="project" value="InterPro"/>
</dbReference>
<dbReference type="InterPro" id="IPR009057">
    <property type="entry name" value="Homeodomain-like_sf"/>
</dbReference>
<gene>
    <name evidence="4" type="ORF">F5I99_14540</name>
</gene>
<reference evidence="4 5" key="1">
    <citation type="submission" date="2019-09" db="EMBL/GenBank/DDBJ databases">
        <title>Nitrincola iocasae sp. nov., a bacterium isolated from the sediment collected at a cold seep field in South China Sea.</title>
        <authorList>
            <person name="Zhang H."/>
            <person name="Wang H."/>
            <person name="Li C."/>
        </authorList>
    </citation>
    <scope>NUCLEOTIDE SEQUENCE [LARGE SCALE GENOMIC DNA]</scope>
    <source>
        <strain evidence="4 5">KXZD1103</strain>
    </source>
</reference>
<dbReference type="GO" id="GO:0004803">
    <property type="term" value="F:transposase activity"/>
    <property type="evidence" value="ECO:0007669"/>
    <property type="project" value="InterPro"/>
</dbReference>
<evidence type="ECO:0000256" key="2">
    <source>
        <dbReference type="SAM" id="Coils"/>
    </source>
</evidence>
<evidence type="ECO:0000256" key="1">
    <source>
        <dbReference type="ARBA" id="ARBA00009964"/>
    </source>
</evidence>
<dbReference type="InterPro" id="IPR002514">
    <property type="entry name" value="Transposase_8"/>
</dbReference>
<dbReference type="RefSeq" id="WP_151057228.1">
    <property type="nucleotide sequence ID" value="NZ_CP044222.1"/>
</dbReference>
<dbReference type="KEGG" id="nik:F5I99_14540"/>
<dbReference type="Pfam" id="PF13333">
    <property type="entry name" value="rve_2"/>
    <property type="match status" value="1"/>
</dbReference>
<comment type="similarity">
    <text evidence="1">Belongs to the transposase 8 family.</text>
</comment>
<evidence type="ECO:0000313" key="5">
    <source>
        <dbReference type="Proteomes" id="UP000325606"/>
    </source>
</evidence>
<feature type="domain" description="Integrase catalytic" evidence="3">
    <location>
        <begin position="218"/>
        <end position="380"/>
    </location>
</feature>
<feature type="coiled-coil region" evidence="2">
    <location>
        <begin position="60"/>
        <end position="87"/>
    </location>
</feature>
<dbReference type="PANTHER" id="PTHR46889:SF4">
    <property type="entry name" value="TRANSPOSASE INSO FOR INSERTION SEQUENCE ELEMENT IS911B-RELATED"/>
    <property type="match status" value="1"/>
</dbReference>
<sequence>MSQKRTYKQYSAEFKEEAVALVTDQGYTIPEAAKSLGINTNMLYRWKDKLEAKNSGNQVTETEREELLRLRKENRNLRMEKEILKKASGLLRERNEVKFDFIAAESTHYPVAVLCQVMGVSRSAYYDWQKRPGKLIPAEGLTLRRRMKKLFKRSRSSLGSREMLKKLRGEGFKIGRYRVRKLMEQMNLIVHQRVAYKVTTKRKFSDAVADNLLNQNFNPTGPNQVWAGDVTYCRTGEGWMYLAVVMDLYSRRIVGWHIDKRMTTDLVSKSLMKAFNLRNPPPGLVFHSHRGSQYTSRRYRKLLADYNMRASMGDVGACWDNAVVERFFGSLKHDWLLKIPQPTRQHMRNDVAAYMRYYNLERLHTANGDRSPVDYENELKKVSGFS</sequence>
<dbReference type="AlphaFoldDB" id="A0A5J6LG70"/>
<dbReference type="InterPro" id="IPR001584">
    <property type="entry name" value="Integrase_cat-core"/>
</dbReference>
<dbReference type="Gene3D" id="3.30.420.10">
    <property type="entry name" value="Ribonuclease H-like superfamily/Ribonuclease H"/>
    <property type="match status" value="1"/>
</dbReference>
<accession>A0A5J6LG70</accession>
<dbReference type="PANTHER" id="PTHR46889">
    <property type="entry name" value="TRANSPOSASE INSF FOR INSERTION SEQUENCE IS3B-RELATED"/>
    <property type="match status" value="1"/>
</dbReference>
<dbReference type="Pfam" id="PF01527">
    <property type="entry name" value="HTH_Tnp_1"/>
    <property type="match status" value="1"/>
</dbReference>
<dbReference type="InterPro" id="IPR048020">
    <property type="entry name" value="Transpos_IS3"/>
</dbReference>
<dbReference type="GO" id="GO:0015074">
    <property type="term" value="P:DNA integration"/>
    <property type="evidence" value="ECO:0007669"/>
    <property type="project" value="InterPro"/>
</dbReference>
<evidence type="ECO:0000259" key="3">
    <source>
        <dbReference type="PROSITE" id="PS50994"/>
    </source>
</evidence>
<dbReference type="EMBL" id="CP044222">
    <property type="protein sequence ID" value="QEW07620.1"/>
    <property type="molecule type" value="Genomic_DNA"/>
</dbReference>
<keyword evidence="5" id="KW-1185">Reference proteome</keyword>
<dbReference type="Gene3D" id="1.10.10.60">
    <property type="entry name" value="Homeodomain-like"/>
    <property type="match status" value="1"/>
</dbReference>
<evidence type="ECO:0000313" key="4">
    <source>
        <dbReference type="EMBL" id="QEW07620.1"/>
    </source>
</evidence>
<dbReference type="SUPFAM" id="SSF53098">
    <property type="entry name" value="Ribonuclease H-like"/>
    <property type="match status" value="1"/>
</dbReference>
<dbReference type="InterPro" id="IPR025948">
    <property type="entry name" value="HTH-like_dom"/>
</dbReference>
<dbReference type="PROSITE" id="PS50994">
    <property type="entry name" value="INTEGRASE"/>
    <property type="match status" value="1"/>
</dbReference>
<dbReference type="Proteomes" id="UP000325606">
    <property type="component" value="Chromosome"/>
</dbReference>
<keyword evidence="2" id="KW-0175">Coiled coil</keyword>
<dbReference type="NCBIfam" id="NF033516">
    <property type="entry name" value="transpos_IS3"/>
    <property type="match status" value="1"/>
</dbReference>
<dbReference type="InterPro" id="IPR036397">
    <property type="entry name" value="RNaseH_sf"/>
</dbReference>
<name>A0A5J6LG70_9GAMM</name>
<dbReference type="GO" id="GO:0003677">
    <property type="term" value="F:DNA binding"/>
    <property type="evidence" value="ECO:0007669"/>
    <property type="project" value="InterPro"/>
</dbReference>
<dbReference type="InterPro" id="IPR012337">
    <property type="entry name" value="RNaseH-like_sf"/>
</dbReference>
<organism evidence="4 5">
    <name type="scientific">Nitrincola iocasae</name>
    <dbReference type="NCBI Taxonomy" id="2614693"/>
    <lineage>
        <taxon>Bacteria</taxon>
        <taxon>Pseudomonadati</taxon>
        <taxon>Pseudomonadota</taxon>
        <taxon>Gammaproteobacteria</taxon>
        <taxon>Oceanospirillales</taxon>
        <taxon>Oceanospirillaceae</taxon>
        <taxon>Nitrincola</taxon>
    </lineage>
</organism>
<proteinExistence type="inferred from homology"/>